<dbReference type="Pfam" id="PF01477">
    <property type="entry name" value="PLAT"/>
    <property type="match status" value="1"/>
</dbReference>
<organism evidence="4 5">
    <name type="scientific">Platysternon megacephalum</name>
    <name type="common">big-headed turtle</name>
    <dbReference type="NCBI Taxonomy" id="55544"/>
    <lineage>
        <taxon>Eukaryota</taxon>
        <taxon>Metazoa</taxon>
        <taxon>Chordata</taxon>
        <taxon>Craniata</taxon>
        <taxon>Vertebrata</taxon>
        <taxon>Euteleostomi</taxon>
        <taxon>Archelosauria</taxon>
        <taxon>Testudinata</taxon>
        <taxon>Testudines</taxon>
        <taxon>Cryptodira</taxon>
        <taxon>Durocryptodira</taxon>
        <taxon>Testudinoidea</taxon>
        <taxon>Platysternidae</taxon>
        <taxon>Platysternon</taxon>
    </lineage>
</organism>
<evidence type="ECO:0000259" key="2">
    <source>
        <dbReference type="PROSITE" id="PS50095"/>
    </source>
</evidence>
<dbReference type="OrthoDB" id="407298at2759"/>
<dbReference type="Gene3D" id="1.20.245.10">
    <property type="entry name" value="Lipoxygenase-1, Domain 5"/>
    <property type="match status" value="1"/>
</dbReference>
<feature type="domain" description="PLAT" evidence="2">
    <location>
        <begin position="14"/>
        <end position="120"/>
    </location>
</feature>
<evidence type="ECO:0000313" key="4">
    <source>
        <dbReference type="EMBL" id="TFJ95885.1"/>
    </source>
</evidence>
<dbReference type="SUPFAM" id="SSF49723">
    <property type="entry name" value="Lipase/lipooxygenase domain (PLAT/LH2 domain)"/>
    <property type="match status" value="1"/>
</dbReference>
<dbReference type="PROSITE" id="PS51393">
    <property type="entry name" value="LIPOXYGENASE_3"/>
    <property type="match status" value="1"/>
</dbReference>
<proteinExistence type="predicted"/>
<dbReference type="GO" id="GO:0016702">
    <property type="term" value="F:oxidoreductase activity, acting on single donors with incorporation of molecular oxygen, incorporation of two atoms of oxygen"/>
    <property type="evidence" value="ECO:0007669"/>
    <property type="project" value="InterPro"/>
</dbReference>
<evidence type="ECO:0000313" key="5">
    <source>
        <dbReference type="Proteomes" id="UP000297703"/>
    </source>
</evidence>
<dbReference type="InterPro" id="IPR013819">
    <property type="entry name" value="LipOase_C"/>
</dbReference>
<dbReference type="EMBL" id="QXTE01001039">
    <property type="protein sequence ID" value="TFJ95885.1"/>
    <property type="molecule type" value="Genomic_DNA"/>
</dbReference>
<reference evidence="4 5" key="2">
    <citation type="submission" date="2019-04" db="EMBL/GenBank/DDBJ databases">
        <title>The genome sequence of big-headed turtle.</title>
        <authorList>
            <person name="Gong S."/>
        </authorList>
    </citation>
    <scope>NUCLEOTIDE SEQUENCE [LARGE SCALE GENOMIC DNA]</scope>
    <source>
        <strain evidence="4">DO16091913</strain>
        <tissue evidence="4">Muscle</tissue>
    </source>
</reference>
<dbReference type="STRING" id="55544.A0A4D9DE87"/>
<evidence type="ECO:0000259" key="3">
    <source>
        <dbReference type="PROSITE" id="PS51393"/>
    </source>
</evidence>
<reference evidence="4 5" key="1">
    <citation type="submission" date="2019-04" db="EMBL/GenBank/DDBJ databases">
        <title>Draft genome of the big-headed turtle Platysternon megacephalum.</title>
        <authorList>
            <person name="Gong S."/>
        </authorList>
    </citation>
    <scope>NUCLEOTIDE SEQUENCE [LARGE SCALE GENOMIC DNA]</scope>
    <source>
        <strain evidence="4">DO16091913</strain>
        <tissue evidence="4">Muscle</tissue>
    </source>
</reference>
<protein>
    <submittedName>
        <fullName evidence="4">Type I inositol 1,4,5-trisphosphate 5-phosphatase 1</fullName>
    </submittedName>
</protein>
<sequence length="120" mass="13240">MPGDSPAPGPSRMAVYKVQVSTGQDSLAGTFDTISITLVGSHGESPKHVLDRFGLDFQPGSRPLGTYPEEHFTEHGPKQLMAAFQDRLAEISREIEERNRSLSLSYNYMYPPNIENSTAI</sequence>
<dbReference type="AlphaFoldDB" id="A0A4D9DE87"/>
<keyword evidence="5" id="KW-1185">Reference proteome</keyword>
<dbReference type="SUPFAM" id="SSF48484">
    <property type="entry name" value="Lipoxigenase"/>
    <property type="match status" value="1"/>
</dbReference>
<dbReference type="Proteomes" id="UP000297703">
    <property type="component" value="Unassembled WGS sequence"/>
</dbReference>
<dbReference type="InterPro" id="IPR001024">
    <property type="entry name" value="PLAT/LH2_dom"/>
</dbReference>
<dbReference type="InterPro" id="IPR036392">
    <property type="entry name" value="PLAT/LH2_dom_sf"/>
</dbReference>
<comment type="caution">
    <text evidence="4">The sequence shown here is derived from an EMBL/GenBank/DDBJ whole genome shotgun (WGS) entry which is preliminary data.</text>
</comment>
<dbReference type="GO" id="GO:0046872">
    <property type="term" value="F:metal ion binding"/>
    <property type="evidence" value="ECO:0007669"/>
    <property type="project" value="InterPro"/>
</dbReference>
<dbReference type="PROSITE" id="PS50095">
    <property type="entry name" value="PLAT"/>
    <property type="match status" value="1"/>
</dbReference>
<evidence type="ECO:0000256" key="1">
    <source>
        <dbReference type="PROSITE-ProRule" id="PRU00152"/>
    </source>
</evidence>
<gene>
    <name evidence="4" type="ORF">DR999_PMT22392</name>
</gene>
<dbReference type="InterPro" id="IPR036226">
    <property type="entry name" value="LipOase_C_sf"/>
</dbReference>
<comment type="caution">
    <text evidence="1">Lacks conserved residue(s) required for the propagation of feature annotation.</text>
</comment>
<feature type="domain" description="Lipoxygenase" evidence="3">
    <location>
        <begin position="1"/>
        <end position="120"/>
    </location>
</feature>
<accession>A0A4D9DE87</accession>
<name>A0A4D9DE87_9SAUR</name>